<accession>W1Y3P3</accession>
<feature type="non-terminal residue" evidence="1">
    <location>
        <position position="25"/>
    </location>
</feature>
<protein>
    <submittedName>
        <fullName evidence="1">Uncharacterized protein</fullName>
    </submittedName>
</protein>
<name>W1Y3P3_9ZZZZ</name>
<comment type="caution">
    <text evidence="1">The sequence shown here is derived from an EMBL/GenBank/DDBJ whole genome shotgun (WGS) entry which is preliminary data.</text>
</comment>
<sequence length="25" mass="2705">MAKDLLFEIGAEEIPAGFMPNILGQ</sequence>
<reference evidence="1" key="1">
    <citation type="submission" date="2013-12" db="EMBL/GenBank/DDBJ databases">
        <title>A Varibaculum cambriense genome reconstructed from a premature infant gut community with otherwise low bacterial novelty that shifts toward anaerobic metabolism during the third week of life.</title>
        <authorList>
            <person name="Brown C.T."/>
            <person name="Sharon I."/>
            <person name="Thomas B.C."/>
            <person name="Castelle C.J."/>
            <person name="Morowitz M.J."/>
            <person name="Banfield J.F."/>
        </authorList>
    </citation>
    <scope>NUCLEOTIDE SEQUENCE</scope>
</reference>
<dbReference type="EMBL" id="AZMM01008602">
    <property type="protein sequence ID" value="ETJ37162.1"/>
    <property type="molecule type" value="Genomic_DNA"/>
</dbReference>
<evidence type="ECO:0000313" key="1">
    <source>
        <dbReference type="EMBL" id="ETJ37162.1"/>
    </source>
</evidence>
<dbReference type="AlphaFoldDB" id="W1Y3P3"/>
<proteinExistence type="predicted"/>
<organism evidence="1">
    <name type="scientific">human gut metagenome</name>
    <dbReference type="NCBI Taxonomy" id="408170"/>
    <lineage>
        <taxon>unclassified sequences</taxon>
        <taxon>metagenomes</taxon>
        <taxon>organismal metagenomes</taxon>
    </lineage>
</organism>
<gene>
    <name evidence="1" type="ORF">Q604_UNBC08602G0001</name>
</gene>